<dbReference type="SUPFAM" id="SSF141868">
    <property type="entry name" value="EAL domain-like"/>
    <property type="match status" value="1"/>
</dbReference>
<protein>
    <submittedName>
        <fullName evidence="3">HDOD domain-containing protein</fullName>
    </submittedName>
</protein>
<evidence type="ECO:0000313" key="4">
    <source>
        <dbReference type="Proteomes" id="UP000585258"/>
    </source>
</evidence>
<gene>
    <name evidence="3" type="ORF">H7E68_06465</name>
</gene>
<evidence type="ECO:0000259" key="2">
    <source>
        <dbReference type="PROSITE" id="PS51833"/>
    </source>
</evidence>
<dbReference type="Gene3D" id="1.10.3210.10">
    <property type="entry name" value="Hypothetical protein af1432"/>
    <property type="match status" value="1"/>
</dbReference>
<dbReference type="InterPro" id="IPR001633">
    <property type="entry name" value="EAL_dom"/>
</dbReference>
<name>A0A7X0SB97_9CLOT</name>
<dbReference type="AlphaFoldDB" id="A0A7X0SB97"/>
<sequence>MKIFLARQAIYNKNTKIVAYEILYRNSLKNAFDKNQKQEEATYKVMQNISSFGLNILTKNKLAFINFPEEVINSNMATLLPPDKVIIEVLETVEPTKEIIANLKFLRHKGYTIALDDISTYKQVEGFLGVIDIVKIDYKLSNKAERINIIQKLKNKNIKMLAEKIETENEMIEAKSLGFDYFQGYYFSKPTVMESEDIAAKNRTIFYVIIELMKEDYDIDRMENLIKSDIGLTYKFIKFINSAYFSFIQEVSSIKNAVMLIGANELRKWLCIISISEMNSNIGEEHANNIIIRARMCELISEDKGYNDKDLAFMVGLFSDIHMLMDKSLIDVVEELPIGKEGKAALLGEDNIYSDILNLVISYENMDEEKIQIISSKTKVNIDKLGEIYLASIEWGSKLLNINR</sequence>
<comment type="caution">
    <text evidence="3">The sequence shown here is derived from an EMBL/GenBank/DDBJ whole genome shotgun (WGS) entry which is preliminary data.</text>
</comment>
<dbReference type="SUPFAM" id="SSF109604">
    <property type="entry name" value="HD-domain/PDEase-like"/>
    <property type="match status" value="1"/>
</dbReference>
<dbReference type="RefSeq" id="WP_185163980.1">
    <property type="nucleotide sequence ID" value="NZ_JACKWY010000003.1"/>
</dbReference>
<organism evidence="3 4">
    <name type="scientific">Clostridium gasigenes</name>
    <dbReference type="NCBI Taxonomy" id="94869"/>
    <lineage>
        <taxon>Bacteria</taxon>
        <taxon>Bacillati</taxon>
        <taxon>Bacillota</taxon>
        <taxon>Clostridia</taxon>
        <taxon>Eubacteriales</taxon>
        <taxon>Clostridiaceae</taxon>
        <taxon>Clostridium</taxon>
    </lineage>
</organism>
<dbReference type="InterPro" id="IPR052340">
    <property type="entry name" value="RNase_Y/CdgJ"/>
</dbReference>
<accession>A0A7X0SB97</accession>
<dbReference type="PROSITE" id="PS51833">
    <property type="entry name" value="HDOD"/>
    <property type="match status" value="1"/>
</dbReference>
<reference evidence="3 4" key="1">
    <citation type="submission" date="2020-08" db="EMBL/GenBank/DDBJ databases">
        <title>Clostridia isolated from Swiss meat.</title>
        <authorList>
            <person name="Wambui J."/>
            <person name="Stevens M.J.A."/>
            <person name="Stephan R."/>
        </authorList>
    </citation>
    <scope>NUCLEOTIDE SEQUENCE [LARGE SCALE GENOMIC DNA]</scope>
    <source>
        <strain evidence="3 4">CM001</strain>
    </source>
</reference>
<evidence type="ECO:0000259" key="1">
    <source>
        <dbReference type="PROSITE" id="PS50883"/>
    </source>
</evidence>
<dbReference type="Pfam" id="PF08668">
    <property type="entry name" value="HDOD"/>
    <property type="match status" value="1"/>
</dbReference>
<dbReference type="InterPro" id="IPR013976">
    <property type="entry name" value="HDOD"/>
</dbReference>
<dbReference type="Pfam" id="PF00563">
    <property type="entry name" value="EAL"/>
    <property type="match status" value="1"/>
</dbReference>
<dbReference type="InterPro" id="IPR014408">
    <property type="entry name" value="dGMP_Pdiesterase_EAL/HD-GYP"/>
</dbReference>
<proteinExistence type="predicted"/>
<dbReference type="EMBL" id="JACKWY010000003">
    <property type="protein sequence ID" value="MBB6714372.1"/>
    <property type="molecule type" value="Genomic_DNA"/>
</dbReference>
<evidence type="ECO:0000313" key="3">
    <source>
        <dbReference type="EMBL" id="MBB6714372.1"/>
    </source>
</evidence>
<feature type="domain" description="HDOD" evidence="2">
    <location>
        <begin position="198"/>
        <end position="380"/>
    </location>
</feature>
<dbReference type="Gene3D" id="3.20.20.450">
    <property type="entry name" value="EAL domain"/>
    <property type="match status" value="1"/>
</dbReference>
<dbReference type="Proteomes" id="UP000585258">
    <property type="component" value="Unassembled WGS sequence"/>
</dbReference>
<dbReference type="SMART" id="SM00052">
    <property type="entry name" value="EAL"/>
    <property type="match status" value="1"/>
</dbReference>
<dbReference type="PIRSF" id="PIRSF003180">
    <property type="entry name" value="DiGMPpdiest_YuxH"/>
    <property type="match status" value="1"/>
</dbReference>
<dbReference type="InterPro" id="IPR035919">
    <property type="entry name" value="EAL_sf"/>
</dbReference>
<feature type="domain" description="EAL" evidence="1">
    <location>
        <begin position="1"/>
        <end position="204"/>
    </location>
</feature>
<dbReference type="PANTHER" id="PTHR33525:SF4">
    <property type="entry name" value="CYCLIC DI-GMP PHOSPHODIESTERASE CDGJ"/>
    <property type="match status" value="1"/>
</dbReference>
<dbReference type="PROSITE" id="PS50883">
    <property type="entry name" value="EAL"/>
    <property type="match status" value="1"/>
</dbReference>
<dbReference type="PANTHER" id="PTHR33525">
    <property type="match status" value="1"/>
</dbReference>